<gene>
    <name evidence="9" type="ORF">N7498_000033</name>
</gene>
<feature type="transmembrane region" description="Helical" evidence="7">
    <location>
        <begin position="300"/>
        <end position="320"/>
    </location>
</feature>
<organism evidence="9 10">
    <name type="scientific">Penicillium cinerascens</name>
    <dbReference type="NCBI Taxonomy" id="70096"/>
    <lineage>
        <taxon>Eukaryota</taxon>
        <taxon>Fungi</taxon>
        <taxon>Dikarya</taxon>
        <taxon>Ascomycota</taxon>
        <taxon>Pezizomycotina</taxon>
        <taxon>Eurotiomycetes</taxon>
        <taxon>Eurotiomycetidae</taxon>
        <taxon>Eurotiales</taxon>
        <taxon>Aspergillaceae</taxon>
        <taxon>Penicillium</taxon>
    </lineage>
</organism>
<comment type="subcellular location">
    <subcellularLocation>
        <location evidence="1">Membrane</location>
        <topology evidence="1">Multi-pass membrane protein</topology>
    </subcellularLocation>
</comment>
<evidence type="ECO:0000256" key="2">
    <source>
        <dbReference type="ARBA" id="ARBA00022448"/>
    </source>
</evidence>
<feature type="transmembrane region" description="Helical" evidence="7">
    <location>
        <begin position="187"/>
        <end position="209"/>
    </location>
</feature>
<evidence type="ECO:0000313" key="9">
    <source>
        <dbReference type="EMBL" id="KAJ5217934.1"/>
    </source>
</evidence>
<dbReference type="PIRSF" id="PIRSF006060">
    <property type="entry name" value="AA_transporter"/>
    <property type="match status" value="1"/>
</dbReference>
<dbReference type="RefSeq" id="XP_058312507.1">
    <property type="nucleotide sequence ID" value="XM_058447096.1"/>
</dbReference>
<feature type="transmembrane region" description="Helical" evidence="7">
    <location>
        <begin position="326"/>
        <end position="351"/>
    </location>
</feature>
<feature type="transmembrane region" description="Helical" evidence="7">
    <location>
        <begin position="481"/>
        <end position="499"/>
    </location>
</feature>
<feature type="domain" description="Amino acid permease/ SLC12A" evidence="8">
    <location>
        <begin position="51"/>
        <end position="507"/>
    </location>
</feature>
<protein>
    <recommendedName>
        <fullName evidence="8">Amino acid permease/ SLC12A domain-containing protein</fullName>
    </recommendedName>
</protein>
<keyword evidence="5 7" id="KW-1133">Transmembrane helix</keyword>
<dbReference type="Gene3D" id="1.20.1740.10">
    <property type="entry name" value="Amino acid/polyamine transporter I"/>
    <property type="match status" value="1"/>
</dbReference>
<keyword evidence="10" id="KW-1185">Reference proteome</keyword>
<sequence length="556" mass="61114">MDPQTISEIKVVGESGVVSKAGSSSNNGQELEGWTEATTARQLHRTFKARHVQMICLGGCLGSGIFIGTGKALHYGGAPAIIIGYGLICSMALAVMNVLTEHVCLFPTTGSFIDHAARFVDPALGFAIGFCEWFAWMTVVASEGVIVRVVLMYWTTSIPTAACMAMYLFVVFFVHCFPSRWFGEFEFYTAAVKITAMFIMLFACIAMIAGAGPTGSTDHGDNYTKLPVFPNGFKGVAQTFLLAVWATGGQEIMGITAGEAQRPRWDMPRACKNLFMRIIVFYGASTIFLGILVPYNNPRLLATGTVAASPFAIALVNAGIRVLPDILNAIIILGLVTLGVESVYVSSRVMTAMSTMGMIPRVFSRLDRQGRPYWSLLFTAAWSTTMTFINCSNTGAVIFTWFSSIAATIYVLAWMFIAITNWRLRKAIQVQNDSAWKLPYAFKLSAYPATSVYLFHTSLFVLLSTGYVSLFPIGVPTSPTVFFETFLGVPIFLAVYLSYKVICRTKFVNPAKADLQTGRRPLTEDDILFLDSYYSKPAWRRSDIVVVGARRHNVQK</sequence>
<feature type="transmembrane region" description="Helical" evidence="7">
    <location>
        <begin position="274"/>
        <end position="293"/>
    </location>
</feature>
<proteinExistence type="predicted"/>
<evidence type="ECO:0000256" key="4">
    <source>
        <dbReference type="ARBA" id="ARBA00022970"/>
    </source>
</evidence>
<feature type="transmembrane region" description="Helical" evidence="7">
    <location>
        <begin position="119"/>
        <end position="139"/>
    </location>
</feature>
<evidence type="ECO:0000313" key="10">
    <source>
        <dbReference type="Proteomes" id="UP001150904"/>
    </source>
</evidence>
<comment type="caution">
    <text evidence="9">The sequence shown here is derived from an EMBL/GenBank/DDBJ whole genome shotgun (WGS) entry which is preliminary data.</text>
</comment>
<accession>A0A9W9NDQ1</accession>
<keyword evidence="4" id="KW-0029">Amino-acid transport</keyword>
<dbReference type="InterPro" id="IPR050524">
    <property type="entry name" value="APC_YAT"/>
</dbReference>
<reference evidence="9" key="2">
    <citation type="journal article" date="2023" name="IMA Fungus">
        <title>Comparative genomic study of the Penicillium genus elucidates a diverse pangenome and 15 lateral gene transfer events.</title>
        <authorList>
            <person name="Petersen C."/>
            <person name="Sorensen T."/>
            <person name="Nielsen M.R."/>
            <person name="Sondergaard T.E."/>
            <person name="Sorensen J.L."/>
            <person name="Fitzpatrick D.A."/>
            <person name="Frisvad J.C."/>
            <person name="Nielsen K.L."/>
        </authorList>
    </citation>
    <scope>NUCLEOTIDE SEQUENCE</scope>
    <source>
        <strain evidence="9">IBT 15544</strain>
    </source>
</reference>
<name>A0A9W9NDQ1_9EURO</name>
<evidence type="ECO:0000256" key="7">
    <source>
        <dbReference type="SAM" id="Phobius"/>
    </source>
</evidence>
<evidence type="ECO:0000256" key="3">
    <source>
        <dbReference type="ARBA" id="ARBA00022692"/>
    </source>
</evidence>
<reference evidence="9" key="1">
    <citation type="submission" date="2022-12" db="EMBL/GenBank/DDBJ databases">
        <authorList>
            <person name="Petersen C."/>
        </authorList>
    </citation>
    <scope>NUCLEOTIDE SEQUENCE</scope>
    <source>
        <strain evidence="9">IBT 15544</strain>
    </source>
</reference>
<feature type="transmembrane region" description="Helical" evidence="7">
    <location>
        <begin position="75"/>
        <end position="99"/>
    </location>
</feature>
<feature type="transmembrane region" description="Helical" evidence="7">
    <location>
        <begin position="396"/>
        <end position="419"/>
    </location>
</feature>
<dbReference type="AlphaFoldDB" id="A0A9W9NDQ1"/>
<feature type="transmembrane region" description="Helical" evidence="7">
    <location>
        <begin position="51"/>
        <end position="69"/>
    </location>
</feature>
<keyword evidence="2" id="KW-0813">Transport</keyword>
<evidence type="ECO:0000256" key="1">
    <source>
        <dbReference type="ARBA" id="ARBA00004141"/>
    </source>
</evidence>
<dbReference type="GeneID" id="83174396"/>
<dbReference type="OrthoDB" id="3900342at2759"/>
<keyword evidence="6 7" id="KW-0472">Membrane</keyword>
<evidence type="ECO:0000256" key="5">
    <source>
        <dbReference type="ARBA" id="ARBA00022989"/>
    </source>
</evidence>
<feature type="transmembrane region" description="Helical" evidence="7">
    <location>
        <begin position="151"/>
        <end position="175"/>
    </location>
</feature>
<dbReference type="PANTHER" id="PTHR43341:SF1">
    <property type="entry name" value="GENERAL AMINO-ACID PERMEASE GAP1"/>
    <property type="match status" value="1"/>
</dbReference>
<dbReference type="GO" id="GO:0016020">
    <property type="term" value="C:membrane"/>
    <property type="evidence" value="ECO:0007669"/>
    <property type="project" value="UniProtKB-SubCell"/>
</dbReference>
<dbReference type="EMBL" id="JAPQKR010000004">
    <property type="protein sequence ID" value="KAJ5217934.1"/>
    <property type="molecule type" value="Genomic_DNA"/>
</dbReference>
<dbReference type="InterPro" id="IPR004841">
    <property type="entry name" value="AA-permease/SLC12A_dom"/>
</dbReference>
<evidence type="ECO:0000259" key="8">
    <source>
        <dbReference type="Pfam" id="PF00324"/>
    </source>
</evidence>
<dbReference type="PANTHER" id="PTHR43341">
    <property type="entry name" value="AMINO ACID PERMEASE"/>
    <property type="match status" value="1"/>
</dbReference>
<feature type="transmembrane region" description="Helical" evidence="7">
    <location>
        <begin position="452"/>
        <end position="475"/>
    </location>
</feature>
<dbReference type="Pfam" id="PF00324">
    <property type="entry name" value="AA_permease"/>
    <property type="match status" value="1"/>
</dbReference>
<dbReference type="GO" id="GO:0015171">
    <property type="term" value="F:amino acid transmembrane transporter activity"/>
    <property type="evidence" value="ECO:0007669"/>
    <property type="project" value="TreeGrafter"/>
</dbReference>
<dbReference type="Proteomes" id="UP001150904">
    <property type="component" value="Unassembled WGS sequence"/>
</dbReference>
<keyword evidence="3 7" id="KW-0812">Transmembrane</keyword>
<evidence type="ECO:0000256" key="6">
    <source>
        <dbReference type="ARBA" id="ARBA00023136"/>
    </source>
</evidence>